<feature type="transmembrane region" description="Helical" evidence="5">
    <location>
        <begin position="72"/>
        <end position="91"/>
    </location>
</feature>
<feature type="transmembrane region" description="Helical" evidence="5">
    <location>
        <begin position="379"/>
        <end position="398"/>
    </location>
</feature>
<keyword evidence="4 5" id="KW-0472">Membrane</keyword>
<dbReference type="Proteomes" id="UP000835052">
    <property type="component" value="Unassembled WGS sequence"/>
</dbReference>
<dbReference type="InterPro" id="IPR036259">
    <property type="entry name" value="MFS_trans_sf"/>
</dbReference>
<dbReference type="InterPro" id="IPR005829">
    <property type="entry name" value="Sugar_transporter_CS"/>
</dbReference>
<dbReference type="AlphaFoldDB" id="A0A8S1H8B2"/>
<dbReference type="OrthoDB" id="4142200at2759"/>
<keyword evidence="2 5" id="KW-0812">Transmembrane</keyword>
<accession>A0A8S1H8B2</accession>
<feature type="transmembrane region" description="Helical" evidence="5">
    <location>
        <begin position="132"/>
        <end position="153"/>
    </location>
</feature>
<dbReference type="InterPro" id="IPR045263">
    <property type="entry name" value="GLUT"/>
</dbReference>
<reference evidence="7" key="1">
    <citation type="submission" date="2020-10" db="EMBL/GenBank/DDBJ databases">
        <authorList>
            <person name="Kikuchi T."/>
        </authorList>
    </citation>
    <scope>NUCLEOTIDE SEQUENCE</scope>
    <source>
        <strain evidence="7">NKZ352</strain>
    </source>
</reference>
<dbReference type="GO" id="GO:0016020">
    <property type="term" value="C:membrane"/>
    <property type="evidence" value="ECO:0007669"/>
    <property type="project" value="UniProtKB-SubCell"/>
</dbReference>
<evidence type="ECO:0000256" key="3">
    <source>
        <dbReference type="ARBA" id="ARBA00022989"/>
    </source>
</evidence>
<feature type="domain" description="Major facilitator superfamily (MFS) profile" evidence="6">
    <location>
        <begin position="25"/>
        <end position="467"/>
    </location>
</feature>
<dbReference type="PROSITE" id="PS00216">
    <property type="entry name" value="SUGAR_TRANSPORT_1"/>
    <property type="match status" value="1"/>
</dbReference>
<keyword evidence="3 5" id="KW-1133">Transmembrane helix</keyword>
<evidence type="ECO:0000259" key="6">
    <source>
        <dbReference type="PROSITE" id="PS50850"/>
    </source>
</evidence>
<evidence type="ECO:0000256" key="4">
    <source>
        <dbReference type="ARBA" id="ARBA00023136"/>
    </source>
</evidence>
<feature type="transmembrane region" description="Helical" evidence="5">
    <location>
        <begin position="345"/>
        <end position="367"/>
    </location>
</feature>
<dbReference type="PANTHER" id="PTHR23503">
    <property type="entry name" value="SOLUTE CARRIER FAMILY 2"/>
    <property type="match status" value="1"/>
</dbReference>
<dbReference type="Pfam" id="PF00083">
    <property type="entry name" value="Sugar_tr"/>
    <property type="match status" value="1"/>
</dbReference>
<feature type="transmembrane region" description="Helical" evidence="5">
    <location>
        <begin position="20"/>
        <end position="38"/>
    </location>
</feature>
<feature type="transmembrane region" description="Helical" evidence="5">
    <location>
        <begin position="195"/>
        <end position="215"/>
    </location>
</feature>
<dbReference type="InterPro" id="IPR020846">
    <property type="entry name" value="MFS_dom"/>
</dbReference>
<sequence>MAVQGACTNRARSRIIDRELEFLIFVYISFAANFNYGFSTTYLNTPVQQFKIYINESLARRDTVMNDSTYNLIWNILLNIWFVGFFVGIGLSPVLNDRYGRKVGFLAGNFLAFLASVLRCAAIYWYIPELLITARLITSVCVAVTYQSCILYLQECSPTELRGFMSFWSEISFAIMTLIASLLGTDGVLGGHLFWLLAFAVPFCFIFFITLFFILETPKFLLITAKNEEAAENSVHFYLGSHVDAKEVLRNIQMEEDAEESDISTIQALKDLFFEPHLRRAHLLSCATLQNTVPLWSILLSSTYFLEQANLQSSIAQWSSTAMTLAYVLGTLSGSTVIEKWGRRPLLLIFTLLNILAVATFVLFSQLQPVLDQMKYGCLGALVVYGFTYGTAVGPISWFISSELVPQKYRSITQSTSYAINTIMVVVSTFTILPLYSVLGSFAFLPLYTVPSAFALFYLYRFLPETKGREIYEIVRELRGD</sequence>
<evidence type="ECO:0000313" key="8">
    <source>
        <dbReference type="Proteomes" id="UP000835052"/>
    </source>
</evidence>
<proteinExistence type="predicted"/>
<comment type="subcellular location">
    <subcellularLocation>
        <location evidence="1">Membrane</location>
        <topology evidence="1">Multi-pass membrane protein</topology>
    </subcellularLocation>
</comment>
<keyword evidence="8" id="KW-1185">Reference proteome</keyword>
<evidence type="ECO:0000256" key="1">
    <source>
        <dbReference type="ARBA" id="ARBA00004141"/>
    </source>
</evidence>
<dbReference type="EMBL" id="CAJGYM010000021">
    <property type="protein sequence ID" value="CAD6191507.1"/>
    <property type="molecule type" value="Genomic_DNA"/>
</dbReference>
<evidence type="ECO:0000256" key="5">
    <source>
        <dbReference type="SAM" id="Phobius"/>
    </source>
</evidence>
<feature type="transmembrane region" description="Helical" evidence="5">
    <location>
        <begin position="418"/>
        <end position="436"/>
    </location>
</feature>
<name>A0A8S1H8B2_9PELO</name>
<dbReference type="SUPFAM" id="SSF103473">
    <property type="entry name" value="MFS general substrate transporter"/>
    <property type="match status" value="1"/>
</dbReference>
<protein>
    <recommendedName>
        <fullName evidence="6">Major facilitator superfamily (MFS) profile domain-containing protein</fullName>
    </recommendedName>
</protein>
<organism evidence="7 8">
    <name type="scientific">Caenorhabditis auriculariae</name>
    <dbReference type="NCBI Taxonomy" id="2777116"/>
    <lineage>
        <taxon>Eukaryota</taxon>
        <taxon>Metazoa</taxon>
        <taxon>Ecdysozoa</taxon>
        <taxon>Nematoda</taxon>
        <taxon>Chromadorea</taxon>
        <taxon>Rhabditida</taxon>
        <taxon>Rhabditina</taxon>
        <taxon>Rhabditomorpha</taxon>
        <taxon>Rhabditoidea</taxon>
        <taxon>Rhabditidae</taxon>
        <taxon>Peloderinae</taxon>
        <taxon>Caenorhabditis</taxon>
    </lineage>
</organism>
<feature type="transmembrane region" description="Helical" evidence="5">
    <location>
        <begin position="103"/>
        <end position="126"/>
    </location>
</feature>
<dbReference type="GO" id="GO:0015149">
    <property type="term" value="F:hexose transmembrane transporter activity"/>
    <property type="evidence" value="ECO:0007669"/>
    <property type="project" value="TreeGrafter"/>
</dbReference>
<comment type="caution">
    <text evidence="7">The sequence shown here is derived from an EMBL/GenBank/DDBJ whole genome shotgun (WGS) entry which is preliminary data.</text>
</comment>
<feature type="transmembrane region" description="Helical" evidence="5">
    <location>
        <begin position="442"/>
        <end position="460"/>
    </location>
</feature>
<dbReference type="PANTHER" id="PTHR23503:SF29">
    <property type="entry name" value="MAJOR FACILITATOR SUPERFAMILY (MFS) PROFILE DOMAIN-CONTAINING PROTEIN"/>
    <property type="match status" value="1"/>
</dbReference>
<dbReference type="Gene3D" id="1.20.1250.20">
    <property type="entry name" value="MFS general substrate transporter like domains"/>
    <property type="match status" value="1"/>
</dbReference>
<feature type="transmembrane region" description="Helical" evidence="5">
    <location>
        <begin position="165"/>
        <end position="183"/>
    </location>
</feature>
<dbReference type="PROSITE" id="PS50850">
    <property type="entry name" value="MFS"/>
    <property type="match status" value="1"/>
</dbReference>
<evidence type="ECO:0000256" key="2">
    <source>
        <dbReference type="ARBA" id="ARBA00022692"/>
    </source>
</evidence>
<dbReference type="InterPro" id="IPR005828">
    <property type="entry name" value="MFS_sugar_transport-like"/>
</dbReference>
<gene>
    <name evidence="7" type="ORF">CAUJ_LOCUS7426</name>
</gene>
<evidence type="ECO:0000313" key="7">
    <source>
        <dbReference type="EMBL" id="CAD6191507.1"/>
    </source>
</evidence>